<protein>
    <submittedName>
        <fullName evidence="3">Uncharacterized protein</fullName>
    </submittedName>
</protein>
<organism evidence="3 4">
    <name type="scientific">Serendipita vermifera MAFF 305830</name>
    <dbReference type="NCBI Taxonomy" id="933852"/>
    <lineage>
        <taxon>Eukaryota</taxon>
        <taxon>Fungi</taxon>
        <taxon>Dikarya</taxon>
        <taxon>Basidiomycota</taxon>
        <taxon>Agaricomycotina</taxon>
        <taxon>Agaricomycetes</taxon>
        <taxon>Sebacinales</taxon>
        <taxon>Serendipitaceae</taxon>
        <taxon>Serendipita</taxon>
    </lineage>
</organism>
<evidence type="ECO:0000256" key="2">
    <source>
        <dbReference type="SAM" id="Phobius"/>
    </source>
</evidence>
<feature type="compositionally biased region" description="Basic and acidic residues" evidence="1">
    <location>
        <begin position="476"/>
        <end position="497"/>
    </location>
</feature>
<reference evidence="4" key="2">
    <citation type="submission" date="2015-01" db="EMBL/GenBank/DDBJ databases">
        <title>Evolutionary Origins and Diversification of the Mycorrhizal Mutualists.</title>
        <authorList>
            <consortium name="DOE Joint Genome Institute"/>
            <consortium name="Mycorrhizal Genomics Consortium"/>
            <person name="Kohler A."/>
            <person name="Kuo A."/>
            <person name="Nagy L.G."/>
            <person name="Floudas D."/>
            <person name="Copeland A."/>
            <person name="Barry K.W."/>
            <person name="Cichocki N."/>
            <person name="Veneault-Fourrey C."/>
            <person name="LaButti K."/>
            <person name="Lindquist E.A."/>
            <person name="Lipzen A."/>
            <person name="Lundell T."/>
            <person name="Morin E."/>
            <person name="Murat C."/>
            <person name="Riley R."/>
            <person name="Ohm R."/>
            <person name="Sun H."/>
            <person name="Tunlid A."/>
            <person name="Henrissat B."/>
            <person name="Grigoriev I.V."/>
            <person name="Hibbett D.S."/>
            <person name="Martin F."/>
        </authorList>
    </citation>
    <scope>NUCLEOTIDE SEQUENCE [LARGE SCALE GENOMIC DNA]</scope>
    <source>
        <strain evidence="4">MAFF 305830</strain>
    </source>
</reference>
<evidence type="ECO:0000313" key="3">
    <source>
        <dbReference type="EMBL" id="KIM22615.1"/>
    </source>
</evidence>
<dbReference type="AlphaFoldDB" id="A0A0C3ADC5"/>
<keyword evidence="2" id="KW-0812">Transmembrane</keyword>
<keyword evidence="2" id="KW-1133">Transmembrane helix</keyword>
<dbReference type="Proteomes" id="UP000054097">
    <property type="component" value="Unassembled WGS sequence"/>
</dbReference>
<sequence length="1002" mass="110040">MRPASFVATLNEMIALGLLVFLVIITSSIQAFARPVPNHSQNFTIDSYDLDTIFYAHPGDWEHSPSLAQHLDRFHNSSRSSTRNSGSFASLSFNGTGVWLLGPFGLNHARRRICLDGEDMGIFYANSGASDTPRPFWSADHLEHTVHTVTVVHDDSTETVLSMYAWVIQSNNPHPAFNESYTSAILDTTVSEDSYKTAAKEYRLMKDEEISTGPPNLTTILLSSIIPAIFLFLCIIGALIYRQRQIRPESLEERFIALEVQHSRLRRPLPPYTMDTPGGILSASGGVSWRGDGSIRSPISINDSTRVFGANFSPFDSNTAGNVPESVAIESLTEMVNSREFQGPTIQSLFPPWSLDPNISLPKGDQSGLVVFSRESSPPDSPSRKSVTFRPAFLRTYTSRDSIGGTKRKKTPLSDPQRVPPGWLISPPVLPKSNTGPPFPPSHPSLTFATSYSGLVSGNQSSQSPILNTGLVNTENRGHDSRDSKVQENERTADRHPLPPWNSPVNPPSWGADESIRGFGSDDPVMEFGSNFPPFDWNTTGNVPESAVIEVGPGPDVISREYSRSIGESTGNETSSDIAGPAASNTTIGLIPTNSKPAHQSSDFYAREFLNLLTSQMESEPGNRIDSYYPDQPLHQWGDHHTSVNHTGDSNYSERFPAAMMIPNHLLGNELPTEGGYFSNPAEGTSNDYPSLIYQPQEDTFFPGSQVSVSTSTGNQKQDATFHDSSFDGILRAVGLPPSPGDAGLQANVCTVPSSLDTTLELDALLLPLVDFNSRHPRYDQYGPSCSTTLASTISHDPPVSTLMHHDNSRTAFGSESYFPNNALSELYRLVERSLFVLNNQIEPLISSEEGQLLVGGILHISDCPEAAWRKSDRSVFTLFVDSKTYKCLVCGELKTSLERAIGCVRSHLRHRPFVCPGEAVGCVSCKKRTSPARFFASSYVEDHVKGQTKKYRCPDSECDAMIRRGGMERHWKSIHKGRPFPIETFPEYGKRKKPAAPSTAS</sequence>
<feature type="compositionally biased region" description="Polar residues" evidence="1">
    <location>
        <begin position="457"/>
        <end position="475"/>
    </location>
</feature>
<feature type="region of interest" description="Disordered" evidence="1">
    <location>
        <begin position="398"/>
        <end position="445"/>
    </location>
</feature>
<dbReference type="EMBL" id="KN824352">
    <property type="protein sequence ID" value="KIM22615.1"/>
    <property type="molecule type" value="Genomic_DNA"/>
</dbReference>
<proteinExistence type="predicted"/>
<keyword evidence="2" id="KW-0472">Membrane</keyword>
<gene>
    <name evidence="3" type="ORF">M408DRAFT_28593</name>
</gene>
<name>A0A0C3ADC5_SERVB</name>
<feature type="region of interest" description="Disordered" evidence="1">
    <location>
        <begin position="983"/>
        <end position="1002"/>
    </location>
</feature>
<keyword evidence="4" id="KW-1185">Reference proteome</keyword>
<feature type="region of interest" description="Disordered" evidence="1">
    <location>
        <begin position="567"/>
        <end position="597"/>
    </location>
</feature>
<reference evidence="3 4" key="1">
    <citation type="submission" date="2014-04" db="EMBL/GenBank/DDBJ databases">
        <authorList>
            <consortium name="DOE Joint Genome Institute"/>
            <person name="Kuo A."/>
            <person name="Zuccaro A."/>
            <person name="Kohler A."/>
            <person name="Nagy L.G."/>
            <person name="Floudas D."/>
            <person name="Copeland A."/>
            <person name="Barry K.W."/>
            <person name="Cichocki N."/>
            <person name="Veneault-Fourrey C."/>
            <person name="LaButti K."/>
            <person name="Lindquist E.A."/>
            <person name="Lipzen A."/>
            <person name="Lundell T."/>
            <person name="Morin E."/>
            <person name="Murat C."/>
            <person name="Sun H."/>
            <person name="Tunlid A."/>
            <person name="Henrissat B."/>
            <person name="Grigoriev I.V."/>
            <person name="Hibbett D.S."/>
            <person name="Martin F."/>
            <person name="Nordberg H.P."/>
            <person name="Cantor M.N."/>
            <person name="Hua S.X."/>
        </authorList>
    </citation>
    <scope>NUCLEOTIDE SEQUENCE [LARGE SCALE GENOMIC DNA]</scope>
    <source>
        <strain evidence="3 4">MAFF 305830</strain>
    </source>
</reference>
<dbReference type="Gene3D" id="2.60.120.260">
    <property type="entry name" value="Galactose-binding domain-like"/>
    <property type="match status" value="1"/>
</dbReference>
<dbReference type="OrthoDB" id="3275751at2759"/>
<feature type="transmembrane region" description="Helical" evidence="2">
    <location>
        <begin position="220"/>
        <end position="241"/>
    </location>
</feature>
<feature type="region of interest" description="Disordered" evidence="1">
    <location>
        <begin position="457"/>
        <end position="513"/>
    </location>
</feature>
<dbReference type="HOGENOM" id="CLU_299387_0_0_1"/>
<feature type="compositionally biased region" description="Pro residues" evidence="1">
    <location>
        <begin position="498"/>
        <end position="507"/>
    </location>
</feature>
<evidence type="ECO:0000313" key="4">
    <source>
        <dbReference type="Proteomes" id="UP000054097"/>
    </source>
</evidence>
<accession>A0A0C3ADC5</accession>
<evidence type="ECO:0000256" key="1">
    <source>
        <dbReference type="SAM" id="MobiDB-lite"/>
    </source>
</evidence>